<comment type="pathway">
    <text evidence="2 8">Protein modification; protein glycosylation.</text>
</comment>
<feature type="transmembrane region" description="Helical" evidence="8">
    <location>
        <begin position="413"/>
        <end position="434"/>
    </location>
</feature>
<dbReference type="Pfam" id="PF23358">
    <property type="entry name" value="OST48_MD"/>
    <property type="match status" value="1"/>
</dbReference>
<dbReference type="PANTHER" id="PTHR10830:SF0">
    <property type="entry name" value="DOLICHYL-DIPHOSPHOOLIGOSACCHARIDE--PROTEIN GLYCOSYLTRANSFERASE 48 KDA SUBUNIT"/>
    <property type="match status" value="1"/>
</dbReference>
<feature type="chain" id="PRO_5040530018" description="Dolichyl-diphosphooligosaccharide--protein glycosyltransferase subunit WBP1" evidence="8">
    <location>
        <begin position="26"/>
        <end position="446"/>
    </location>
</feature>
<comment type="subunit">
    <text evidence="8">Component of the oligosaccharyltransferase (OST) complex.</text>
</comment>
<evidence type="ECO:0000256" key="4">
    <source>
        <dbReference type="ARBA" id="ARBA00022692"/>
    </source>
</evidence>
<evidence type="ECO:0000256" key="6">
    <source>
        <dbReference type="ARBA" id="ARBA00022989"/>
    </source>
</evidence>
<feature type="domain" description="OST48 N-terminal" evidence="9">
    <location>
        <begin position="28"/>
        <end position="279"/>
    </location>
</feature>
<evidence type="ECO:0000256" key="7">
    <source>
        <dbReference type="ARBA" id="ARBA00023136"/>
    </source>
</evidence>
<reference evidence="11" key="1">
    <citation type="submission" date="2021-03" db="EMBL/GenBank/DDBJ databases">
        <title>Draft genome sequence of rust myrtle Austropuccinia psidii MF-1, a brazilian biotype.</title>
        <authorList>
            <person name="Quecine M.C."/>
            <person name="Pachon D.M.R."/>
            <person name="Bonatelli M.L."/>
            <person name="Correr F.H."/>
            <person name="Franceschini L.M."/>
            <person name="Leite T.F."/>
            <person name="Margarido G.R.A."/>
            <person name="Almeida C.A."/>
            <person name="Ferrarezi J.A."/>
            <person name="Labate C.A."/>
        </authorList>
    </citation>
    <scope>NUCLEOTIDE SEQUENCE</scope>
    <source>
        <strain evidence="11">MF-1</strain>
    </source>
</reference>
<dbReference type="GO" id="GO:0018279">
    <property type="term" value="P:protein N-linked glycosylation via asparagine"/>
    <property type="evidence" value="ECO:0007669"/>
    <property type="project" value="UniProtKB-UniRule"/>
</dbReference>
<dbReference type="GO" id="GO:0008250">
    <property type="term" value="C:oligosaccharyltransferase complex"/>
    <property type="evidence" value="ECO:0007669"/>
    <property type="project" value="TreeGrafter"/>
</dbReference>
<feature type="signal peptide" evidence="8">
    <location>
        <begin position="1"/>
        <end position="25"/>
    </location>
</feature>
<sequence length="446" mass="50065">MPAALRILVCFLSLNILNLFGSVKSDSILVLIDEKANQDDYNQFWNSLKGRNHQVSFRSTKSSTPTLTQFDQPAFQHLIVFCPTTKSFPPDLSPQSLVGFLEVGGNILFAGSTNISEYWRDFAREFDLDFDESSTAVVDHFQHLADDPTKIYANLDATPLIEDQVIIPPSVRKSSPPVLFRGIGHGLGKNPLLMSVLRASPVAYSTEPQSSETDPNPFIIGDEIGLISALQTRHQSRISFVGSLDFFSDAFFTAEITLPGGKKSPTANKKIADLVTKWTFQESGVLRILSATHSKINGEKEPKRYRVNEQIDYKVDIQMLQDGKWGPSPVDDIQLEFSMLDPHLRVTLTPSKSSKGNYTTYSTVFRAPDRHGVFTFNLDYRRRNGLTHLKNDLQVSVTPLEHDQYERFILSAYPYYAGAFSVWGSFIVFCIVWLTHSPAPVNKKTN</sequence>
<evidence type="ECO:0000256" key="3">
    <source>
        <dbReference type="ARBA" id="ARBA00008743"/>
    </source>
</evidence>
<evidence type="ECO:0000256" key="1">
    <source>
        <dbReference type="ARBA" id="ARBA00004479"/>
    </source>
</evidence>
<protein>
    <recommendedName>
        <fullName evidence="8">Dolichyl-diphosphooligosaccharide--protein glycosyltransferase subunit WBP1</fullName>
        <shortName evidence="8">Oligosaccharyl transferase subunit WBP1</shortName>
    </recommendedName>
</protein>
<name>A0A9Q3DIH2_9BASI</name>
<organism evidence="11 12">
    <name type="scientific">Austropuccinia psidii MF-1</name>
    <dbReference type="NCBI Taxonomy" id="1389203"/>
    <lineage>
        <taxon>Eukaryota</taxon>
        <taxon>Fungi</taxon>
        <taxon>Dikarya</taxon>
        <taxon>Basidiomycota</taxon>
        <taxon>Pucciniomycotina</taxon>
        <taxon>Pucciniomycetes</taxon>
        <taxon>Pucciniales</taxon>
        <taxon>Sphaerophragmiaceae</taxon>
        <taxon>Austropuccinia</taxon>
    </lineage>
</organism>
<comment type="similarity">
    <text evidence="3 8">Belongs to the DDOST 48 kDa subunit family.</text>
</comment>
<evidence type="ECO:0000259" key="9">
    <source>
        <dbReference type="Pfam" id="PF03345"/>
    </source>
</evidence>
<evidence type="ECO:0000313" key="12">
    <source>
        <dbReference type="Proteomes" id="UP000765509"/>
    </source>
</evidence>
<dbReference type="AlphaFoldDB" id="A0A9Q3DIH2"/>
<keyword evidence="8" id="KW-0732">Signal</keyword>
<evidence type="ECO:0000256" key="2">
    <source>
        <dbReference type="ARBA" id="ARBA00004922"/>
    </source>
</evidence>
<accession>A0A9Q3DIH2</accession>
<dbReference type="OrthoDB" id="29105at2759"/>
<comment type="caution">
    <text evidence="11">The sequence shown here is derived from an EMBL/GenBank/DDBJ whole genome shotgun (WGS) entry which is preliminary data.</text>
</comment>
<comment type="subcellular location">
    <subcellularLocation>
        <location evidence="8">Endoplasmic reticulum membrane</location>
        <topology evidence="8">Single-pass type I membrane protein</topology>
    </subcellularLocation>
    <subcellularLocation>
        <location evidence="1">Membrane</location>
        <topology evidence="1">Single-pass type I membrane protein</topology>
    </subcellularLocation>
</comment>
<dbReference type="Pfam" id="PF03345">
    <property type="entry name" value="OST48_N"/>
    <property type="match status" value="1"/>
</dbReference>
<evidence type="ECO:0000256" key="8">
    <source>
        <dbReference type="RuleBase" id="RU361142"/>
    </source>
</evidence>
<dbReference type="InterPro" id="IPR005013">
    <property type="entry name" value="DDOST_48_kDa_subunit"/>
</dbReference>
<dbReference type="InterPro" id="IPR055457">
    <property type="entry name" value="OST48_N"/>
</dbReference>
<feature type="domain" description="OST48 middle" evidence="10">
    <location>
        <begin position="293"/>
        <end position="436"/>
    </location>
</feature>
<dbReference type="InterPro" id="IPR055459">
    <property type="entry name" value="OST48_MD"/>
</dbReference>
<proteinExistence type="inferred from homology"/>
<keyword evidence="12" id="KW-1185">Reference proteome</keyword>
<evidence type="ECO:0000313" key="11">
    <source>
        <dbReference type="EMBL" id="MBW0501620.1"/>
    </source>
</evidence>
<keyword evidence="6 8" id="KW-1133">Transmembrane helix</keyword>
<dbReference type="EMBL" id="AVOT02016426">
    <property type="protein sequence ID" value="MBW0501620.1"/>
    <property type="molecule type" value="Genomic_DNA"/>
</dbReference>
<evidence type="ECO:0000256" key="5">
    <source>
        <dbReference type="ARBA" id="ARBA00022824"/>
    </source>
</evidence>
<keyword evidence="5 8" id="KW-0256">Endoplasmic reticulum</keyword>
<gene>
    <name evidence="11" type="ORF">O181_041335</name>
</gene>
<keyword evidence="4 8" id="KW-0812">Transmembrane</keyword>
<evidence type="ECO:0000259" key="10">
    <source>
        <dbReference type="Pfam" id="PF23358"/>
    </source>
</evidence>
<dbReference type="Proteomes" id="UP000765509">
    <property type="component" value="Unassembled WGS sequence"/>
</dbReference>
<keyword evidence="7 8" id="KW-0472">Membrane</keyword>
<comment type="function">
    <text evidence="8">Subunit of the oligosaccharyl transferase (OST) complex that catalyzes the initial transfer of a defined glycan (Glc(3)Man(9)GlcNAc(2) in eukaryotes) from the lipid carrier dolichol-pyrophosphate to an asparagine residue within an Asn-X-Ser/Thr consensus motif in nascent polypeptide chains, the first step in protein N-glycosylation. N-glycosylation occurs cotranslationally and the complex associates with the Sec61 complex at the channel-forming translocon complex that mediates protein translocation across the endoplasmic reticulum (ER).</text>
</comment>
<dbReference type="PANTHER" id="PTHR10830">
    <property type="entry name" value="DOLICHYL-DIPHOSPHOOLIGOSACCHARIDE--PROTEIN GLYCOSYLTRANSFERASE 48 KDA SUBUNIT"/>
    <property type="match status" value="1"/>
</dbReference>